<name>A0A1I3TNB2_9SPHI</name>
<dbReference type="SUPFAM" id="SSF51905">
    <property type="entry name" value="FAD/NAD(P)-binding domain"/>
    <property type="match status" value="1"/>
</dbReference>
<keyword evidence="4" id="KW-0408">Iron</keyword>
<evidence type="ECO:0000256" key="2">
    <source>
        <dbReference type="ARBA" id="ARBA00022723"/>
    </source>
</evidence>
<dbReference type="Proteomes" id="UP000198670">
    <property type="component" value="Unassembled WGS sequence"/>
</dbReference>
<organism evidence="6 7">
    <name type="scientific">Parapedobacter indicus</name>
    <dbReference type="NCBI Taxonomy" id="1477437"/>
    <lineage>
        <taxon>Bacteria</taxon>
        <taxon>Pseudomonadati</taxon>
        <taxon>Bacteroidota</taxon>
        <taxon>Sphingobacteriia</taxon>
        <taxon>Sphingobacteriales</taxon>
        <taxon>Sphingobacteriaceae</taxon>
        <taxon>Parapedobacter</taxon>
    </lineage>
</organism>
<proteinExistence type="predicted"/>
<dbReference type="OrthoDB" id="668499at2"/>
<evidence type="ECO:0000313" key="6">
    <source>
        <dbReference type="EMBL" id="SFJ72718.1"/>
    </source>
</evidence>
<dbReference type="STRING" id="1477437.SAMN05444682_11328"/>
<reference evidence="6 7" key="1">
    <citation type="submission" date="2016-10" db="EMBL/GenBank/DDBJ databases">
        <authorList>
            <person name="de Groot N.N."/>
        </authorList>
    </citation>
    <scope>NUCLEOTIDE SEQUENCE [LARGE SCALE GENOMIC DNA]</scope>
    <source>
        <strain evidence="6 7">RK1</strain>
    </source>
</reference>
<dbReference type="PANTHER" id="PTHR43498:SF1">
    <property type="entry name" value="COB--COM HETERODISULFIDE REDUCTASE IRON-SULFUR SUBUNIT A"/>
    <property type="match status" value="1"/>
</dbReference>
<sequence length="547" mass="60705">MKQMITWIMAVAMNCITACNQQEGHYDIVIYGGTPGGFIAAIQAATHGKSVALIEPTYAVGGILVNGLGVTDIDSQKDFQNSLAVGGLAIEFYRRIAVHYGREAAFLDAIKNKKKVREIWPHEPGVAERLIKQWLADVGVAVFTQTRLSEDAGAVTKRGSRIQQIAMEDGSAFRARIFMDASYEGDLLAAAGISVVSGREGNATYGETLNGVRAETTHAQFQLNIDPYVEPGNPASGLIYTIQAGDLGEPGSASPYIQAYCFRACLTPVKDNQIPFEKPAGYNRSHYEIYLRYLRAGGKLLWPWVLVPNQKSDLGAWHDLSHNLYGMNVDYPTGDYRTREAIFNQHKSFTQGWFYFLATDPEVGELDPDLQREWASWGLAKDEFTDNGGWPRQFYVRSARRMVSDYVITEHHILKPDPIPVEDPVGIAYWPPDVHSARRIVKDGHAYNEGFVFEPAGQWRPLPISYRALVPKRGECTNLLTPTCPSSSYIAYGSIRLEWTFMVLGQSAATAAIQAIDGNLDVQDIDYTALREQLEKDGQILDLPGLI</sequence>
<evidence type="ECO:0000313" key="7">
    <source>
        <dbReference type="Proteomes" id="UP000198670"/>
    </source>
</evidence>
<keyword evidence="7" id="KW-1185">Reference proteome</keyword>
<dbReference type="InterPro" id="IPR039650">
    <property type="entry name" value="HdrA-like"/>
</dbReference>
<keyword evidence="5" id="KW-0411">Iron-sulfur</keyword>
<keyword evidence="1" id="KW-0004">4Fe-4S</keyword>
<dbReference type="GO" id="GO:0051539">
    <property type="term" value="F:4 iron, 4 sulfur cluster binding"/>
    <property type="evidence" value="ECO:0007669"/>
    <property type="project" value="UniProtKB-KW"/>
</dbReference>
<gene>
    <name evidence="6" type="ORF">SAMN05444682_11328</name>
</gene>
<evidence type="ECO:0000256" key="5">
    <source>
        <dbReference type="ARBA" id="ARBA00023014"/>
    </source>
</evidence>
<evidence type="ECO:0000256" key="4">
    <source>
        <dbReference type="ARBA" id="ARBA00023004"/>
    </source>
</evidence>
<dbReference type="Pfam" id="PF12831">
    <property type="entry name" value="FAD_oxidored"/>
    <property type="match status" value="1"/>
</dbReference>
<dbReference type="PANTHER" id="PTHR43498">
    <property type="entry name" value="FERREDOXIN:COB-COM HETERODISULFIDE REDUCTASE SUBUNIT A"/>
    <property type="match status" value="1"/>
</dbReference>
<dbReference type="GO" id="GO:0046872">
    <property type="term" value="F:metal ion binding"/>
    <property type="evidence" value="ECO:0007669"/>
    <property type="project" value="UniProtKB-KW"/>
</dbReference>
<dbReference type="InterPro" id="IPR036188">
    <property type="entry name" value="FAD/NAD-bd_sf"/>
</dbReference>
<dbReference type="GO" id="GO:0016491">
    <property type="term" value="F:oxidoreductase activity"/>
    <property type="evidence" value="ECO:0007669"/>
    <property type="project" value="UniProtKB-KW"/>
</dbReference>
<dbReference type="Gene3D" id="3.50.50.60">
    <property type="entry name" value="FAD/NAD(P)-binding domain"/>
    <property type="match status" value="1"/>
</dbReference>
<keyword evidence="3" id="KW-0560">Oxidoreductase</keyword>
<protein>
    <submittedName>
        <fullName evidence="6">FAD dependent oxidoreductase</fullName>
    </submittedName>
</protein>
<evidence type="ECO:0000256" key="1">
    <source>
        <dbReference type="ARBA" id="ARBA00022485"/>
    </source>
</evidence>
<evidence type="ECO:0000256" key="3">
    <source>
        <dbReference type="ARBA" id="ARBA00023002"/>
    </source>
</evidence>
<dbReference type="EMBL" id="FOQO01000013">
    <property type="protein sequence ID" value="SFJ72718.1"/>
    <property type="molecule type" value="Genomic_DNA"/>
</dbReference>
<keyword evidence="2" id="KW-0479">Metal-binding</keyword>
<dbReference type="RefSeq" id="WP_090631071.1">
    <property type="nucleotide sequence ID" value="NZ_FOQO01000013.1"/>
</dbReference>
<dbReference type="AlphaFoldDB" id="A0A1I3TNB2"/>
<accession>A0A1I3TNB2</accession>